<feature type="chain" id="PRO_5002662544" evidence="8">
    <location>
        <begin position="37"/>
        <end position="1043"/>
    </location>
</feature>
<evidence type="ECO:0000313" key="10">
    <source>
        <dbReference type="EMBL" id="EAQ49501.1"/>
    </source>
</evidence>
<dbReference type="InterPro" id="IPR008969">
    <property type="entry name" value="CarboxyPept-like_regulatory"/>
</dbReference>
<comment type="similarity">
    <text evidence="7">Belongs to the TonB-dependent receptor family.</text>
</comment>
<dbReference type="FunFam" id="2.170.130.10:FF:000008">
    <property type="entry name" value="SusC/RagA family TonB-linked outer membrane protein"/>
    <property type="match status" value="1"/>
</dbReference>
<dbReference type="GO" id="GO:0033214">
    <property type="term" value="P:siderophore-iron import into cell"/>
    <property type="evidence" value="ECO:0007669"/>
    <property type="project" value="TreeGrafter"/>
</dbReference>
<keyword evidence="4 7" id="KW-0812">Transmembrane</keyword>
<dbReference type="InterPro" id="IPR037066">
    <property type="entry name" value="Plug_dom_sf"/>
</dbReference>
<dbReference type="InterPro" id="IPR023997">
    <property type="entry name" value="TonB-dep_OMP_SusC/RagA_CS"/>
</dbReference>
<name>A3XLS8_LEEBM</name>
<evidence type="ECO:0000256" key="3">
    <source>
        <dbReference type="ARBA" id="ARBA00022452"/>
    </source>
</evidence>
<keyword evidence="2 7" id="KW-0813">Transport</keyword>
<dbReference type="Gene3D" id="2.60.40.1120">
    <property type="entry name" value="Carboxypeptidase-like, regulatory domain"/>
    <property type="match status" value="1"/>
</dbReference>
<feature type="domain" description="TonB-dependent receptor plug" evidence="9">
    <location>
        <begin position="131"/>
        <end position="238"/>
    </location>
</feature>
<organism evidence="10 11">
    <name type="scientific">Leeuwenhoekiella blandensis (strain CECT 7118 / CCUG 51940 / KCTC 22103 / MED217)</name>
    <name type="common">Flavobacterium sp. (strain MED217)</name>
    <dbReference type="NCBI Taxonomy" id="398720"/>
    <lineage>
        <taxon>Bacteria</taxon>
        <taxon>Pseudomonadati</taxon>
        <taxon>Bacteroidota</taxon>
        <taxon>Flavobacteriia</taxon>
        <taxon>Flavobacteriales</taxon>
        <taxon>Flavobacteriaceae</taxon>
        <taxon>Leeuwenhoekiella</taxon>
    </lineage>
</organism>
<dbReference type="SUPFAM" id="SSF49464">
    <property type="entry name" value="Carboxypeptidase regulatory domain-like"/>
    <property type="match status" value="1"/>
</dbReference>
<dbReference type="RefSeq" id="WP_009780690.1">
    <property type="nucleotide sequence ID" value="NZ_CH672395.1"/>
</dbReference>
<comment type="caution">
    <text evidence="10">The sequence shown here is derived from an EMBL/GenBank/DDBJ whole genome shotgun (WGS) entry which is preliminary data.</text>
</comment>
<keyword evidence="6 7" id="KW-0998">Cell outer membrane</keyword>
<dbReference type="FunFam" id="2.60.40.1120:FF:000003">
    <property type="entry name" value="Outer membrane protein Omp121"/>
    <property type="match status" value="1"/>
</dbReference>
<feature type="signal peptide" evidence="8">
    <location>
        <begin position="1"/>
        <end position="36"/>
    </location>
</feature>
<dbReference type="PROSITE" id="PS52016">
    <property type="entry name" value="TONB_DEPENDENT_REC_3"/>
    <property type="match status" value="1"/>
</dbReference>
<evidence type="ECO:0000313" key="11">
    <source>
        <dbReference type="Proteomes" id="UP000001601"/>
    </source>
</evidence>
<sequence>MKQNKLYDCLCVFKFLFKKGIFLLAVVLAPLVSAQAQESKTITGTVLSSNGNMPIPGVNVLVEGTTTGAVTDFDGNFSIQASANDVLVFTYLGFQEQRITVGDQTSLTVTLEEALSNLDEVVVVGYGTQRKSDLTGAVSVVDTEEMTKQASNDVTQMMQGRVAGVTITSDGQPGAAPSVRIRGVATFGIGASAEPLYVVDGVPVDGIRDVNPNDIESIQVLKDASAGAIYGNRAGNGVIIITTKGGKKGQKLTFNLSSYYGVQNITQKLPLLDREGYQTINRELINNGNAQLPAGAALTPIPLGNDPNSPSFIDDINTDWQDEGYTSGFIQNHNLNAAGGTENTTYFVSLDYLDNQGTLVGQGPNYTRYSFRVNTEAEVGKFTIGENMFFVRSDENPLFNTASINLPGGRPTLVNDLLQAAPTIPLRDPNRLGGFGGADATVHQSITLNVPGINTLVENESKVNRLNANLYLQFEPIEGLALKSSASYNTTNIEGQLFVPEYDLGYFFPNPLAQLRVVNTNIDRFLIENTINFNKEFDKHNLSVLVGQTYQKDNFRAITTVGGGLTAPYIKNLENATDFSVFDNIQESALYSYLGRVNYSFDDKYFFTGNIRYDGSSRFNPDVRYEFFPSVSAAWKIHNEFELPDFITSLKLRGGWGEVGNQEIGNYLFQRTVNRGIPYQFSGGPTVIGSAVTQLIDEDIRWETRRTSSIGLDASLFNGGLDFTAEYYRNTSEDVLVNIPVPFTNIVGAFNSEILSNAGSIRNSGIELSAVYRQFIGDDFSFEIAPNFYTVKNEILDIGNQDFISGTGSRNIVGRSLGEHYGWVYDGIFQTNDEIANSPTQQPGTRPGDIKFRDISGPDGTPDGVINDADRTFLGQGLPTYYYGINITARYKNFDFTIFGQGSGGNLINSNLYRGLMPTSGYTNWHEDILNRWTPDNTNTTVPRVVFGDPNQNGRNSNRPGWLQDGDYFRINTISLGYSLPNDFISKISMSSARFYVTLQNVAVLSKYKGYNPDFQAGVLNPGFDFGTYPRPMTTMLGVQLKF</sequence>
<evidence type="ECO:0000256" key="7">
    <source>
        <dbReference type="PROSITE-ProRule" id="PRU01360"/>
    </source>
</evidence>
<keyword evidence="5 7" id="KW-0472">Membrane</keyword>
<dbReference type="STRING" id="398720.MED217_11619"/>
<evidence type="ECO:0000256" key="2">
    <source>
        <dbReference type="ARBA" id="ARBA00022448"/>
    </source>
</evidence>
<keyword evidence="8" id="KW-0732">Signal</keyword>
<comment type="subcellular location">
    <subcellularLocation>
        <location evidence="1 7">Cell outer membrane</location>
        <topology evidence="1 7">Multi-pass membrane protein</topology>
    </subcellularLocation>
</comment>
<dbReference type="Pfam" id="PF07715">
    <property type="entry name" value="Plug"/>
    <property type="match status" value="1"/>
</dbReference>
<dbReference type="PANTHER" id="PTHR30442">
    <property type="entry name" value="IRON III DICITRATE TRANSPORT PROTEIN FECA"/>
    <property type="match status" value="1"/>
</dbReference>
<dbReference type="Gene3D" id="2.170.130.10">
    <property type="entry name" value="TonB-dependent receptor, plug domain"/>
    <property type="match status" value="1"/>
</dbReference>
<dbReference type="InterPro" id="IPR036942">
    <property type="entry name" value="Beta-barrel_TonB_sf"/>
</dbReference>
<dbReference type="InterPro" id="IPR012910">
    <property type="entry name" value="Plug_dom"/>
</dbReference>
<dbReference type="AlphaFoldDB" id="A3XLS8"/>
<dbReference type="eggNOG" id="COG4206">
    <property type="taxonomic scope" value="Bacteria"/>
</dbReference>
<proteinExistence type="inferred from homology"/>
<evidence type="ECO:0000256" key="8">
    <source>
        <dbReference type="SAM" id="SignalP"/>
    </source>
</evidence>
<reference evidence="10 11" key="1">
    <citation type="journal article" date="2007" name="Nature">
        <title>Light stimulates growth of proteorhodopsin-containing marine Flavobacteria.</title>
        <authorList>
            <person name="Gomez-Consarnau L."/>
            <person name="Gonzalez J.M."/>
            <person name="Coll-Llado M."/>
            <person name="Gourdon P."/>
            <person name="Pascher T."/>
            <person name="Neutze R."/>
            <person name="Pedros-Alio C."/>
            <person name="Pinhassi J."/>
        </authorList>
    </citation>
    <scope>NUCLEOTIDE SEQUENCE [LARGE SCALE GENOMIC DNA]</scope>
    <source>
        <strain evidence="10 11">MED217</strain>
    </source>
</reference>
<accession>A3XLS8</accession>
<evidence type="ECO:0000256" key="6">
    <source>
        <dbReference type="ARBA" id="ARBA00023237"/>
    </source>
</evidence>
<dbReference type="HOGENOM" id="CLU_004317_0_2_10"/>
<evidence type="ECO:0000256" key="1">
    <source>
        <dbReference type="ARBA" id="ARBA00004571"/>
    </source>
</evidence>
<keyword evidence="3 7" id="KW-1134">Transmembrane beta strand</keyword>
<evidence type="ECO:0000259" key="9">
    <source>
        <dbReference type="Pfam" id="PF07715"/>
    </source>
</evidence>
<dbReference type="PANTHER" id="PTHR30442:SF0">
    <property type="entry name" value="FE(3+) DICITRATE TRANSPORT PROTEIN FECA"/>
    <property type="match status" value="1"/>
</dbReference>
<evidence type="ECO:0000256" key="5">
    <source>
        <dbReference type="ARBA" id="ARBA00023136"/>
    </source>
</evidence>
<dbReference type="EMBL" id="AANC01000004">
    <property type="protein sequence ID" value="EAQ49501.1"/>
    <property type="molecule type" value="Genomic_DNA"/>
</dbReference>
<gene>
    <name evidence="10" type="ORF">MED217_11619</name>
</gene>
<dbReference type="NCBIfam" id="TIGR04057">
    <property type="entry name" value="SusC_RagA_signa"/>
    <property type="match status" value="1"/>
</dbReference>
<dbReference type="SUPFAM" id="SSF56935">
    <property type="entry name" value="Porins"/>
    <property type="match status" value="1"/>
</dbReference>
<dbReference type="InterPro" id="IPR023996">
    <property type="entry name" value="TonB-dep_OMP_SusC/RagA"/>
</dbReference>
<dbReference type="OrthoDB" id="9768177at2"/>
<dbReference type="Proteomes" id="UP000001601">
    <property type="component" value="Unassembled WGS sequence"/>
</dbReference>
<evidence type="ECO:0000256" key="4">
    <source>
        <dbReference type="ARBA" id="ARBA00022692"/>
    </source>
</evidence>
<dbReference type="Gene3D" id="2.40.170.20">
    <property type="entry name" value="TonB-dependent receptor, beta-barrel domain"/>
    <property type="match status" value="1"/>
</dbReference>
<dbReference type="GO" id="GO:0009279">
    <property type="term" value="C:cell outer membrane"/>
    <property type="evidence" value="ECO:0007669"/>
    <property type="project" value="UniProtKB-SubCell"/>
</dbReference>
<dbReference type="NCBIfam" id="TIGR04056">
    <property type="entry name" value="OMP_RagA_SusC"/>
    <property type="match status" value="1"/>
</dbReference>
<dbReference type="Pfam" id="PF13715">
    <property type="entry name" value="CarbopepD_reg_2"/>
    <property type="match status" value="1"/>
</dbReference>
<keyword evidence="11" id="KW-1185">Reference proteome</keyword>
<dbReference type="InterPro" id="IPR039426">
    <property type="entry name" value="TonB-dep_rcpt-like"/>
</dbReference>
<protein>
    <submittedName>
        <fullName evidence="10">Putative outer membrane protein, probably involved in nutrient binding</fullName>
    </submittedName>
</protein>